<evidence type="ECO:0000256" key="15">
    <source>
        <dbReference type="PROSITE-ProRule" id="PRU00110"/>
    </source>
</evidence>
<dbReference type="Pfam" id="PF00072">
    <property type="entry name" value="Response_reg"/>
    <property type="match status" value="1"/>
</dbReference>
<dbReference type="InterPro" id="IPR001789">
    <property type="entry name" value="Sig_transdc_resp-reg_receiver"/>
</dbReference>
<keyword evidence="5" id="KW-0997">Cell inner membrane</keyword>
<evidence type="ECO:0000256" key="11">
    <source>
        <dbReference type="ARBA" id="ARBA00022777"/>
    </source>
</evidence>
<evidence type="ECO:0000259" key="21">
    <source>
        <dbReference type="PROSITE" id="PS50894"/>
    </source>
</evidence>
<feature type="domain" description="HPt" evidence="21">
    <location>
        <begin position="1099"/>
        <end position="1195"/>
    </location>
</feature>
<dbReference type="InterPro" id="IPR003594">
    <property type="entry name" value="HATPase_dom"/>
</dbReference>
<dbReference type="EMBL" id="JAFMOW010000051">
    <property type="protein sequence ID" value="MBU9854394.1"/>
    <property type="molecule type" value="Genomic_DNA"/>
</dbReference>
<name>A0ABS6LQX3_9GAMM</name>
<keyword evidence="4" id="KW-1003">Cell membrane</keyword>
<dbReference type="SMART" id="SM00387">
    <property type="entry name" value="HATPase_c"/>
    <property type="match status" value="1"/>
</dbReference>
<dbReference type="PROSITE" id="PS50109">
    <property type="entry name" value="HIS_KIN"/>
    <property type="match status" value="1"/>
</dbReference>
<keyword evidence="9 18" id="KW-0732">Signal</keyword>
<dbReference type="PROSITE" id="PS50110">
    <property type="entry name" value="RESPONSE_REGULATORY"/>
    <property type="match status" value="1"/>
</dbReference>
<evidence type="ECO:0000313" key="22">
    <source>
        <dbReference type="EMBL" id="MBU9854394.1"/>
    </source>
</evidence>
<dbReference type="PANTHER" id="PTHR43047:SF72">
    <property type="entry name" value="OSMOSENSING HISTIDINE PROTEIN KINASE SLN1"/>
    <property type="match status" value="1"/>
</dbReference>
<keyword evidence="23" id="KW-1185">Reference proteome</keyword>
<keyword evidence="11" id="KW-0418">Kinase</keyword>
<dbReference type="PROSITE" id="PS50894">
    <property type="entry name" value="HPT"/>
    <property type="match status" value="1"/>
</dbReference>
<feature type="modified residue" description="4-aspartylphosphate" evidence="16">
    <location>
        <position position="1010"/>
    </location>
</feature>
<evidence type="ECO:0000256" key="16">
    <source>
        <dbReference type="PROSITE-ProRule" id="PRU00169"/>
    </source>
</evidence>
<protein>
    <recommendedName>
        <fullName evidence="3">histidine kinase</fullName>
        <ecNumber evidence="3">2.7.13.3</ecNumber>
    </recommendedName>
</protein>
<feature type="transmembrane region" description="Helical" evidence="17">
    <location>
        <begin position="538"/>
        <end position="559"/>
    </location>
</feature>
<organism evidence="22 23">
    <name type="scientific">Rahnella bonaserana</name>
    <dbReference type="NCBI Taxonomy" id="2816248"/>
    <lineage>
        <taxon>Bacteria</taxon>
        <taxon>Pseudomonadati</taxon>
        <taxon>Pseudomonadota</taxon>
        <taxon>Gammaproteobacteria</taxon>
        <taxon>Enterobacterales</taxon>
        <taxon>Yersiniaceae</taxon>
        <taxon>Rahnella</taxon>
    </lineage>
</organism>
<evidence type="ECO:0000256" key="18">
    <source>
        <dbReference type="SAM" id="SignalP"/>
    </source>
</evidence>
<proteinExistence type="predicted"/>
<evidence type="ECO:0000256" key="8">
    <source>
        <dbReference type="ARBA" id="ARBA00022692"/>
    </source>
</evidence>
<dbReference type="InterPro" id="IPR008207">
    <property type="entry name" value="Sig_transdc_His_kin_Hpt_dom"/>
</dbReference>
<dbReference type="SMART" id="SM00062">
    <property type="entry name" value="PBPb"/>
    <property type="match status" value="2"/>
</dbReference>
<sequence>MRIVLWVFSVFSIMALSNAYAEGVYVSYSQIKNSNLTYTNRIDLNEEESRWVEHKKNFIIATSPFEISTLLSKDSSSRAQGILADYFHLMETSLKLKVIIHEYPTQEKAIAALESNQADMVLSSFTEMELENEKYLKSSPILSSSPALISSKKNTMLPSGSNHHVSVARAGNSPSDSFIKEHFPNANITSFKNNYQAISEVDNNEADYFFGNGLIIAAFMSKSFPNSLNLIKNYREPVAETHFISKSNQPLQARLIERFIASLSNDIRTQILKNWIGGDICFFTQKNCRFTMEELNWIKQNKKFPVLVNPYFPPFTLLDDNGTVRGIMGDILNIVHLQTGIDFDIMDVSSNKQLFKDAEIKNNSLILAATFNEFRNEHIAFSDTILTSPVVFVSKLDKKTLKIKDLERKMKVGMPSHYAQEAELRNRYPEVQWITVDNSSSSLQSVAEGKLDAVVTTELTARFMIEHYYSNVLYYSILPDISDASISFAFPQNNMAFKSILNKVLNNIPESEISRITEKWLQTPEIRISTWELYKKEIYFLVFISLSLFIIGLTGWIFLQKNIQRKIKHQQHLENLLKFRQTLTDSMPLPVYLVSPRGEILSYNESFRLFFTERSKRVVPHTLTDDQSPLHEVFLQLQHFILSNINEKMVTQEMVIRQGEETRQVSHWIAACQHLVAQDDFYICGWEDVTESKNLIAELEAERNKAIHATEAKSQFLAYMSHEIRTPVSSVIGFLELLTNRRLTKSESTEALALAYTSARSLLGLIGDVLDMDKIESGNYSVEPQWVDLFQLINETTRSFEAEAKIKNISLNLKHGFNGEIDLFIDPQAFRQIYSNILSNAVKFTDTGSVEIVSNIITESSDKFRLGISVSDTGCGVSDSEQEKLFKKYQRAVNGTKISGSGLGLVICKKLISMMSGNIIFESVKGQGTHVELSFPVAIRHTHFEPEVEDEEGKNPHLLINILIADDHPTNRILLERQLDEQNYHVETAVDGKDALRKVKRRHYDLLITDLHMPGLSGLELTREIRKFNSSMAIWGLTASVQANDTQSCLEAGMNKCLFKPINRRLLQKSIEELSFSLSPRVPNEYFDISIIFENAQKDPNLVNKILITFQSETLKDIAAAKSAVETHDLHALRQATHKIYGAAQLLNIKPIIDAALFFESMAVYNSKTDVVISQFDTLERVVMKVINEISTHSS</sequence>
<evidence type="ECO:0000256" key="6">
    <source>
        <dbReference type="ARBA" id="ARBA00022553"/>
    </source>
</evidence>
<evidence type="ECO:0000256" key="1">
    <source>
        <dbReference type="ARBA" id="ARBA00000085"/>
    </source>
</evidence>
<evidence type="ECO:0000256" key="17">
    <source>
        <dbReference type="SAM" id="Phobius"/>
    </source>
</evidence>
<keyword evidence="8 17" id="KW-0812">Transmembrane</keyword>
<dbReference type="CDD" id="cd13707">
    <property type="entry name" value="PBP2_BvgS_D2"/>
    <property type="match status" value="1"/>
</dbReference>
<feature type="domain" description="Histidine kinase" evidence="19">
    <location>
        <begin position="719"/>
        <end position="939"/>
    </location>
</feature>
<keyword evidence="14 17" id="KW-0472">Membrane</keyword>
<comment type="subcellular location">
    <subcellularLocation>
        <location evidence="2">Cell inner membrane</location>
        <topology evidence="2">Multi-pass membrane protein</topology>
    </subcellularLocation>
</comment>
<dbReference type="InterPro" id="IPR049870">
    <property type="entry name" value="BvgS-like_periplasmic1"/>
</dbReference>
<reference evidence="22 23" key="1">
    <citation type="submission" date="2021-03" db="EMBL/GenBank/DDBJ databases">
        <title>Five novel Rahnella species.</title>
        <authorList>
            <person name="Brady C."/>
            <person name="Asselin J."/>
            <person name="Beer S."/>
            <person name="Bruberg M.B."/>
            <person name="Crampton B."/>
            <person name="Venter S."/>
            <person name="Arnold D."/>
            <person name="Denman S."/>
        </authorList>
    </citation>
    <scope>NUCLEOTIDE SEQUENCE [LARGE SCALE GENOMIC DNA]</scope>
    <source>
        <strain evidence="22 23">H11b</strain>
    </source>
</reference>
<keyword evidence="13 17" id="KW-1133">Transmembrane helix</keyword>
<dbReference type="RefSeq" id="WP_217172045.1">
    <property type="nucleotide sequence ID" value="NZ_JAFMOW010000051.1"/>
</dbReference>
<evidence type="ECO:0000256" key="2">
    <source>
        <dbReference type="ARBA" id="ARBA00004429"/>
    </source>
</evidence>
<dbReference type="InterPro" id="IPR049871">
    <property type="entry name" value="BvgS-like_periplasmic2"/>
</dbReference>
<dbReference type="Pfam" id="PF00497">
    <property type="entry name" value="SBP_bac_3"/>
    <property type="match status" value="2"/>
</dbReference>
<dbReference type="InterPro" id="IPR005467">
    <property type="entry name" value="His_kinase_dom"/>
</dbReference>
<keyword evidence="7" id="KW-0808">Transferase</keyword>
<evidence type="ECO:0000256" key="4">
    <source>
        <dbReference type="ARBA" id="ARBA00022475"/>
    </source>
</evidence>
<dbReference type="Pfam" id="PF00512">
    <property type="entry name" value="HisKA"/>
    <property type="match status" value="1"/>
</dbReference>
<dbReference type="InterPro" id="IPR001638">
    <property type="entry name" value="Solute-binding_3/MltF_N"/>
</dbReference>
<comment type="caution">
    <text evidence="22">The sequence shown here is derived from an EMBL/GenBank/DDBJ whole genome shotgun (WGS) entry which is preliminary data.</text>
</comment>
<dbReference type="SMART" id="SM00388">
    <property type="entry name" value="HisKA"/>
    <property type="match status" value="1"/>
</dbReference>
<keyword evidence="6 16" id="KW-0597">Phosphoprotein</keyword>
<dbReference type="EC" id="2.7.13.3" evidence="3"/>
<accession>A0ABS6LQX3</accession>
<feature type="chain" id="PRO_5046858855" description="histidine kinase" evidence="18">
    <location>
        <begin position="22"/>
        <end position="1195"/>
    </location>
</feature>
<dbReference type="Proteomes" id="UP000734343">
    <property type="component" value="Unassembled WGS sequence"/>
</dbReference>
<keyword evidence="10" id="KW-0547">Nucleotide-binding</keyword>
<evidence type="ECO:0000256" key="12">
    <source>
        <dbReference type="ARBA" id="ARBA00022840"/>
    </source>
</evidence>
<feature type="domain" description="Response regulatory" evidence="20">
    <location>
        <begin position="961"/>
        <end position="1075"/>
    </location>
</feature>
<dbReference type="SMART" id="SM00448">
    <property type="entry name" value="REC"/>
    <property type="match status" value="1"/>
</dbReference>
<evidence type="ECO:0000256" key="9">
    <source>
        <dbReference type="ARBA" id="ARBA00022729"/>
    </source>
</evidence>
<evidence type="ECO:0000256" key="14">
    <source>
        <dbReference type="ARBA" id="ARBA00023136"/>
    </source>
</evidence>
<evidence type="ECO:0000259" key="19">
    <source>
        <dbReference type="PROSITE" id="PS50109"/>
    </source>
</evidence>
<dbReference type="CDD" id="cd00082">
    <property type="entry name" value="HisKA"/>
    <property type="match status" value="1"/>
</dbReference>
<dbReference type="CDD" id="cd17546">
    <property type="entry name" value="REC_hyHK_CKI1_RcsC-like"/>
    <property type="match status" value="1"/>
</dbReference>
<dbReference type="Pfam" id="PF02518">
    <property type="entry name" value="HATPase_c"/>
    <property type="match status" value="1"/>
</dbReference>
<keyword evidence="12" id="KW-0067">ATP-binding</keyword>
<evidence type="ECO:0000256" key="5">
    <source>
        <dbReference type="ARBA" id="ARBA00022519"/>
    </source>
</evidence>
<evidence type="ECO:0000256" key="7">
    <source>
        <dbReference type="ARBA" id="ARBA00022679"/>
    </source>
</evidence>
<comment type="catalytic activity">
    <reaction evidence="1">
        <text>ATP + protein L-histidine = ADP + protein N-phospho-L-histidine.</text>
        <dbReference type="EC" id="2.7.13.3"/>
    </reaction>
</comment>
<evidence type="ECO:0000256" key="3">
    <source>
        <dbReference type="ARBA" id="ARBA00012438"/>
    </source>
</evidence>
<dbReference type="PANTHER" id="PTHR43047">
    <property type="entry name" value="TWO-COMPONENT HISTIDINE PROTEIN KINASE"/>
    <property type="match status" value="1"/>
</dbReference>
<dbReference type="InterPro" id="IPR003661">
    <property type="entry name" value="HisK_dim/P_dom"/>
</dbReference>
<dbReference type="CDD" id="cd13705">
    <property type="entry name" value="PBP2_BvgS_D1"/>
    <property type="match status" value="1"/>
</dbReference>
<evidence type="ECO:0000256" key="10">
    <source>
        <dbReference type="ARBA" id="ARBA00022741"/>
    </source>
</evidence>
<feature type="signal peptide" evidence="18">
    <location>
        <begin position="1"/>
        <end position="21"/>
    </location>
</feature>
<gene>
    <name evidence="22" type="ORF">J1778_03725</name>
</gene>
<feature type="modified residue" description="Phosphohistidine" evidence="15">
    <location>
        <position position="1138"/>
    </location>
</feature>
<evidence type="ECO:0000313" key="23">
    <source>
        <dbReference type="Proteomes" id="UP000734343"/>
    </source>
</evidence>
<evidence type="ECO:0000256" key="13">
    <source>
        <dbReference type="ARBA" id="ARBA00022989"/>
    </source>
</evidence>
<evidence type="ECO:0000259" key="20">
    <source>
        <dbReference type="PROSITE" id="PS50110"/>
    </source>
</evidence>